<organism evidence="1 2">
    <name type="scientific">Sinomicrobium pectinilyticum</name>
    <dbReference type="NCBI Taxonomy" id="1084421"/>
    <lineage>
        <taxon>Bacteria</taxon>
        <taxon>Pseudomonadati</taxon>
        <taxon>Bacteroidota</taxon>
        <taxon>Flavobacteriia</taxon>
        <taxon>Flavobacteriales</taxon>
        <taxon>Flavobacteriaceae</taxon>
        <taxon>Sinomicrobium</taxon>
    </lineage>
</organism>
<protein>
    <submittedName>
        <fullName evidence="1">Uncharacterized protein</fullName>
    </submittedName>
</protein>
<proteinExistence type="predicted"/>
<dbReference type="AlphaFoldDB" id="A0A3N0EJ03"/>
<evidence type="ECO:0000313" key="1">
    <source>
        <dbReference type="EMBL" id="RNL87878.1"/>
    </source>
</evidence>
<comment type="caution">
    <text evidence="1">The sequence shown here is derived from an EMBL/GenBank/DDBJ whole genome shotgun (WGS) entry which is preliminary data.</text>
</comment>
<gene>
    <name evidence="1" type="ORF">ED312_09640</name>
</gene>
<evidence type="ECO:0000313" key="2">
    <source>
        <dbReference type="Proteomes" id="UP000267469"/>
    </source>
</evidence>
<dbReference type="Proteomes" id="UP000267469">
    <property type="component" value="Unassembled WGS sequence"/>
</dbReference>
<sequence>MFYVFFAFKYTVEYWYKFKTPHKMATHQNTDKYDEVFFKVREIIESSDYEEFNQFVDHHINTHDVRTLHVMLLSMHPNKEDKFIKSKYNAVRDELKRRTNR</sequence>
<dbReference type="EMBL" id="RJTM01000068">
    <property type="protein sequence ID" value="RNL87878.1"/>
    <property type="molecule type" value="Genomic_DNA"/>
</dbReference>
<accession>A0A3N0EJ03</accession>
<keyword evidence="2" id="KW-1185">Reference proteome</keyword>
<reference evidence="1 2" key="1">
    <citation type="submission" date="2018-10" db="EMBL/GenBank/DDBJ databases">
        <title>Sinomicrobium pectinilyticum sp. nov., a pectinase-producing bacterium isolated from alkaline and saline soil, and emended description of the genus Sinomicrobium.</title>
        <authorList>
            <person name="Cheng B."/>
            <person name="Li C."/>
            <person name="Lai Q."/>
            <person name="Du M."/>
            <person name="Shao Z."/>
            <person name="Xu P."/>
            <person name="Yang C."/>
        </authorList>
    </citation>
    <scope>NUCLEOTIDE SEQUENCE [LARGE SCALE GENOMIC DNA]</scope>
    <source>
        <strain evidence="1 2">5DNS001</strain>
    </source>
</reference>
<name>A0A3N0EJ03_SINP1</name>